<protein>
    <submittedName>
        <fullName evidence="1">Uncharacterized protein</fullName>
    </submittedName>
</protein>
<gene>
    <name evidence="1" type="ORF">T01_15103</name>
</gene>
<dbReference type="EMBL" id="JYDH01000005">
    <property type="protein sequence ID" value="KRY41982.1"/>
    <property type="molecule type" value="Genomic_DNA"/>
</dbReference>
<evidence type="ECO:0000313" key="1">
    <source>
        <dbReference type="EMBL" id="KRY41982.1"/>
    </source>
</evidence>
<dbReference type="AlphaFoldDB" id="A0A0V1BYY3"/>
<sequence>MKSTVRQSNIADQFVRWKVVNESLQRKHSSQLCEVLNVVNCIPSSLAGQHSNAFVIGDM</sequence>
<name>A0A0V1BYY3_TRISP</name>
<evidence type="ECO:0000313" key="2">
    <source>
        <dbReference type="Proteomes" id="UP000054776"/>
    </source>
</evidence>
<dbReference type="InParanoid" id="A0A0V1BYY3"/>
<reference evidence="1 2" key="1">
    <citation type="submission" date="2015-01" db="EMBL/GenBank/DDBJ databases">
        <title>Evolution of Trichinella species and genotypes.</title>
        <authorList>
            <person name="Korhonen P.K."/>
            <person name="Edoardo P."/>
            <person name="Giuseppe L.R."/>
            <person name="Gasser R.B."/>
        </authorList>
    </citation>
    <scope>NUCLEOTIDE SEQUENCE [LARGE SCALE GENOMIC DNA]</scope>
    <source>
        <strain evidence="1">ISS3</strain>
    </source>
</reference>
<dbReference type="Proteomes" id="UP000054776">
    <property type="component" value="Unassembled WGS sequence"/>
</dbReference>
<proteinExistence type="predicted"/>
<comment type="caution">
    <text evidence="1">The sequence shown here is derived from an EMBL/GenBank/DDBJ whole genome shotgun (WGS) entry which is preliminary data.</text>
</comment>
<accession>A0A0V1BYY3</accession>
<keyword evidence="2" id="KW-1185">Reference proteome</keyword>
<organism evidence="1 2">
    <name type="scientific">Trichinella spiralis</name>
    <name type="common">Trichina worm</name>
    <dbReference type="NCBI Taxonomy" id="6334"/>
    <lineage>
        <taxon>Eukaryota</taxon>
        <taxon>Metazoa</taxon>
        <taxon>Ecdysozoa</taxon>
        <taxon>Nematoda</taxon>
        <taxon>Enoplea</taxon>
        <taxon>Dorylaimia</taxon>
        <taxon>Trichinellida</taxon>
        <taxon>Trichinellidae</taxon>
        <taxon>Trichinella</taxon>
    </lineage>
</organism>